<keyword evidence="4 10" id="KW-0812">Transmembrane</keyword>
<comment type="subcellular location">
    <subcellularLocation>
        <location evidence="1">Cell membrane</location>
        <topology evidence="1">Multi-pass membrane protein</topology>
    </subcellularLocation>
</comment>
<dbReference type="SUPFAM" id="SSF54631">
    <property type="entry name" value="CBS-domain pair"/>
    <property type="match status" value="1"/>
</dbReference>
<evidence type="ECO:0000256" key="1">
    <source>
        <dbReference type="ARBA" id="ARBA00004651"/>
    </source>
</evidence>
<evidence type="ECO:0000256" key="2">
    <source>
        <dbReference type="ARBA" id="ARBA00006337"/>
    </source>
</evidence>
<evidence type="ECO:0000256" key="6">
    <source>
        <dbReference type="ARBA" id="ARBA00022989"/>
    </source>
</evidence>
<dbReference type="CDD" id="cd04590">
    <property type="entry name" value="CBS_pair_CorC_HlyC_assoc"/>
    <property type="match status" value="1"/>
</dbReference>
<evidence type="ECO:0000256" key="11">
    <source>
        <dbReference type="SAM" id="Phobius"/>
    </source>
</evidence>
<feature type="transmembrane region" description="Helical" evidence="11">
    <location>
        <begin position="6"/>
        <end position="25"/>
    </location>
</feature>
<dbReference type="Pfam" id="PF01595">
    <property type="entry name" value="CNNM"/>
    <property type="match status" value="1"/>
</dbReference>
<dbReference type="PROSITE" id="PS51371">
    <property type="entry name" value="CBS"/>
    <property type="match status" value="1"/>
</dbReference>
<dbReference type="Gene3D" id="3.10.580.10">
    <property type="entry name" value="CBS-domain"/>
    <property type="match status" value="1"/>
</dbReference>
<comment type="caution">
    <text evidence="14">The sequence shown here is derived from an EMBL/GenBank/DDBJ whole genome shotgun (WGS) entry which is preliminary data.</text>
</comment>
<dbReference type="PANTHER" id="PTHR22777">
    <property type="entry name" value="HEMOLYSIN-RELATED"/>
    <property type="match status" value="1"/>
</dbReference>
<sequence>MNEAPLEILFAILVFLILCSAFFSSSETAMMSLNRYRLKHLVGKNNRGAKRAEQLLERPDRLIGLILIGNNLVNIFATSIATVIAMRLYGDAGIAIGGVLLTLVILLFAEVTPKTLAAYYPEKIAFPFTLLLKPLLTIMYPAVWLINILSNNLLKLFGINADTKNEQQLSREELRTIVNETSPHIPSRHQGMLTNILDLENATAEDIMIPRNEVFGLNLDDDDDTLVEQLRSSEFTRLPVFRDDINNIVGLLHLKHVSQLFDQRGQFNREAMMDTISPPYFVLENTPLHTQLFNFQQEKKRLGIVVDEYGTMQGLVTLEDILEEIVGEFTSNIADNIEEIFPQKDNSYIINGTINIRDINKALDWQLPIDGPKTLNGLLLEHLETFPDAAAGIRIGNYGFEVLEISENIIQTARVRALIKKRH</sequence>
<evidence type="ECO:0000256" key="4">
    <source>
        <dbReference type="ARBA" id="ARBA00022692"/>
    </source>
</evidence>
<keyword evidence="5" id="KW-0677">Repeat</keyword>
<keyword evidence="8 10" id="KW-0472">Membrane</keyword>
<proteinExistence type="inferred from homology"/>
<organism evidence="14 15">
    <name type="scientific">Sinobacterium norvegicum</name>
    <dbReference type="NCBI Taxonomy" id="1641715"/>
    <lineage>
        <taxon>Bacteria</taxon>
        <taxon>Pseudomonadati</taxon>
        <taxon>Pseudomonadota</taxon>
        <taxon>Gammaproteobacteria</taxon>
        <taxon>Cellvibrionales</taxon>
        <taxon>Spongiibacteraceae</taxon>
        <taxon>Sinobacterium</taxon>
    </lineage>
</organism>
<feature type="domain" description="CBS" evidence="12">
    <location>
        <begin position="273"/>
        <end position="331"/>
    </location>
</feature>
<dbReference type="InterPro" id="IPR002550">
    <property type="entry name" value="CNNM"/>
</dbReference>
<dbReference type="InterPro" id="IPR036318">
    <property type="entry name" value="FAD-bd_PCMH-like_sf"/>
</dbReference>
<evidence type="ECO:0000259" key="12">
    <source>
        <dbReference type="PROSITE" id="PS51371"/>
    </source>
</evidence>
<evidence type="ECO:0000256" key="7">
    <source>
        <dbReference type="ARBA" id="ARBA00023122"/>
    </source>
</evidence>
<dbReference type="InterPro" id="IPR016169">
    <property type="entry name" value="FAD-bd_PCMH_sub2"/>
</dbReference>
<dbReference type="PROSITE" id="PS51846">
    <property type="entry name" value="CNNM"/>
    <property type="match status" value="1"/>
</dbReference>
<feature type="transmembrane region" description="Helical" evidence="11">
    <location>
        <begin position="124"/>
        <end position="146"/>
    </location>
</feature>
<feature type="transmembrane region" description="Helical" evidence="11">
    <location>
        <begin position="92"/>
        <end position="112"/>
    </location>
</feature>
<evidence type="ECO:0000256" key="10">
    <source>
        <dbReference type="PROSITE-ProRule" id="PRU01193"/>
    </source>
</evidence>
<dbReference type="NCBIfam" id="NF008604">
    <property type="entry name" value="PRK11573.1"/>
    <property type="match status" value="1"/>
</dbReference>
<evidence type="ECO:0000256" key="9">
    <source>
        <dbReference type="PROSITE-ProRule" id="PRU00703"/>
    </source>
</evidence>
<evidence type="ECO:0000256" key="8">
    <source>
        <dbReference type="ARBA" id="ARBA00023136"/>
    </source>
</evidence>
<keyword evidence="3" id="KW-1003">Cell membrane</keyword>
<evidence type="ECO:0000259" key="13">
    <source>
        <dbReference type="PROSITE" id="PS51846"/>
    </source>
</evidence>
<dbReference type="Proteomes" id="UP000838100">
    <property type="component" value="Unassembled WGS sequence"/>
</dbReference>
<feature type="domain" description="CNNM transmembrane" evidence="13">
    <location>
        <begin position="2"/>
        <end position="191"/>
    </location>
</feature>
<dbReference type="SUPFAM" id="SSF56176">
    <property type="entry name" value="FAD-binding/transporter-associated domain-like"/>
    <property type="match status" value="1"/>
</dbReference>
<dbReference type="Pfam" id="PF03471">
    <property type="entry name" value="CorC_HlyC"/>
    <property type="match status" value="1"/>
</dbReference>
<evidence type="ECO:0008006" key="16">
    <source>
        <dbReference type="Google" id="ProtNLM"/>
    </source>
</evidence>
<keyword evidence="15" id="KW-1185">Reference proteome</keyword>
<dbReference type="Pfam" id="PF00571">
    <property type="entry name" value="CBS"/>
    <property type="match status" value="1"/>
</dbReference>
<dbReference type="InterPro" id="IPR000644">
    <property type="entry name" value="CBS_dom"/>
</dbReference>
<keyword evidence="7 9" id="KW-0129">CBS domain</keyword>
<dbReference type="InterPro" id="IPR005170">
    <property type="entry name" value="Transptr-assoc_dom"/>
</dbReference>
<gene>
    <name evidence="14" type="ORF">SIN8267_00891</name>
</gene>
<name>A0ABN8EHH5_9GAMM</name>
<dbReference type="PANTHER" id="PTHR22777:SF32">
    <property type="entry name" value="UPF0053 INNER MEMBRANE PROTEIN YFJD"/>
    <property type="match status" value="1"/>
</dbReference>
<evidence type="ECO:0000256" key="5">
    <source>
        <dbReference type="ARBA" id="ARBA00022737"/>
    </source>
</evidence>
<accession>A0ABN8EHH5</accession>
<keyword evidence="6 10" id="KW-1133">Transmembrane helix</keyword>
<evidence type="ECO:0000313" key="14">
    <source>
        <dbReference type="EMBL" id="CAH0990792.1"/>
    </source>
</evidence>
<dbReference type="InterPro" id="IPR046342">
    <property type="entry name" value="CBS_dom_sf"/>
</dbReference>
<feature type="transmembrane region" description="Helical" evidence="11">
    <location>
        <begin position="62"/>
        <end position="86"/>
    </location>
</feature>
<evidence type="ECO:0000256" key="3">
    <source>
        <dbReference type="ARBA" id="ARBA00022475"/>
    </source>
</evidence>
<dbReference type="SMART" id="SM01091">
    <property type="entry name" value="CorC_HlyC"/>
    <property type="match status" value="1"/>
</dbReference>
<dbReference type="RefSeq" id="WP_237443465.1">
    <property type="nucleotide sequence ID" value="NZ_CAKLPX010000001.1"/>
</dbReference>
<dbReference type="InterPro" id="IPR044751">
    <property type="entry name" value="Ion_transp-like_CBS"/>
</dbReference>
<reference evidence="14" key="1">
    <citation type="submission" date="2021-12" db="EMBL/GenBank/DDBJ databases">
        <authorList>
            <person name="Rodrigo-Torres L."/>
            <person name="Arahal R. D."/>
            <person name="Lucena T."/>
        </authorList>
    </citation>
    <scope>NUCLEOTIDE SEQUENCE</scope>
    <source>
        <strain evidence="14">CECT 8267</strain>
    </source>
</reference>
<comment type="similarity">
    <text evidence="2">Belongs to the UPF0053 family.</text>
</comment>
<protein>
    <recommendedName>
        <fullName evidence="16">Magnesium/cobalt efflux protein</fullName>
    </recommendedName>
</protein>
<dbReference type="Gene3D" id="3.30.465.10">
    <property type="match status" value="1"/>
</dbReference>
<evidence type="ECO:0000313" key="15">
    <source>
        <dbReference type="Proteomes" id="UP000838100"/>
    </source>
</evidence>
<dbReference type="EMBL" id="CAKLPX010000001">
    <property type="protein sequence ID" value="CAH0990792.1"/>
    <property type="molecule type" value="Genomic_DNA"/>
</dbReference>